<dbReference type="InterPro" id="IPR037523">
    <property type="entry name" value="VOC_core"/>
</dbReference>
<dbReference type="Gene3D" id="3.10.180.10">
    <property type="entry name" value="2,3-Dihydroxybiphenyl 1,2-Dioxygenase, domain 1"/>
    <property type="match status" value="1"/>
</dbReference>
<organism evidence="2 3">
    <name type="scientific">Nocardioides albertanoniae</name>
    <dbReference type="NCBI Taxonomy" id="1175486"/>
    <lineage>
        <taxon>Bacteria</taxon>
        <taxon>Bacillati</taxon>
        <taxon>Actinomycetota</taxon>
        <taxon>Actinomycetes</taxon>
        <taxon>Propionibacteriales</taxon>
        <taxon>Nocardioidaceae</taxon>
        <taxon>Nocardioides</taxon>
    </lineage>
</organism>
<dbReference type="InterPro" id="IPR004360">
    <property type="entry name" value="Glyas_Fos-R_dOase_dom"/>
</dbReference>
<keyword evidence="3" id="KW-1185">Reference proteome</keyword>
<dbReference type="PANTHER" id="PTHR36503:SF1">
    <property type="entry name" value="BLR2520 PROTEIN"/>
    <property type="match status" value="1"/>
</dbReference>
<evidence type="ECO:0000259" key="1">
    <source>
        <dbReference type="PROSITE" id="PS51819"/>
    </source>
</evidence>
<dbReference type="Proteomes" id="UP000320209">
    <property type="component" value="Unassembled WGS sequence"/>
</dbReference>
<evidence type="ECO:0000313" key="3">
    <source>
        <dbReference type="Proteomes" id="UP000320209"/>
    </source>
</evidence>
<accession>A0A543A7Y9</accession>
<protein>
    <recommendedName>
        <fullName evidence="1">VOC domain-containing protein</fullName>
    </recommendedName>
</protein>
<sequence>MTTISIALPTADRKRAHAFYRDGLDLPTPGEPYHDGVPEPLVVTAPGGAEVMFIPAGGFGWVSGVDEADQGRGECLLSITLPDPDAVRSKAERAAQAGGTIIVAAEEASWGFRAVVADPDGHRWQLIADPAYGDPEQPYTPAES</sequence>
<dbReference type="AlphaFoldDB" id="A0A543A7Y9"/>
<dbReference type="RefSeq" id="WP_141780677.1">
    <property type="nucleotide sequence ID" value="NZ_VFOV01000001.1"/>
</dbReference>
<dbReference type="Pfam" id="PF00903">
    <property type="entry name" value="Glyoxalase"/>
    <property type="match status" value="1"/>
</dbReference>
<dbReference type="PANTHER" id="PTHR36503">
    <property type="entry name" value="BLR2520 PROTEIN"/>
    <property type="match status" value="1"/>
</dbReference>
<reference evidence="2 3" key="1">
    <citation type="submission" date="2019-06" db="EMBL/GenBank/DDBJ databases">
        <title>Sequencing the genomes of 1000 actinobacteria strains.</title>
        <authorList>
            <person name="Klenk H.-P."/>
        </authorList>
    </citation>
    <scope>NUCLEOTIDE SEQUENCE [LARGE SCALE GENOMIC DNA]</scope>
    <source>
        <strain evidence="2 3">DSM 25218</strain>
    </source>
</reference>
<dbReference type="EMBL" id="VFOV01000001">
    <property type="protein sequence ID" value="TQL68721.1"/>
    <property type="molecule type" value="Genomic_DNA"/>
</dbReference>
<proteinExistence type="predicted"/>
<feature type="domain" description="VOC" evidence="1">
    <location>
        <begin position="2"/>
        <end position="129"/>
    </location>
</feature>
<dbReference type="SUPFAM" id="SSF54593">
    <property type="entry name" value="Glyoxalase/Bleomycin resistance protein/Dihydroxybiphenyl dioxygenase"/>
    <property type="match status" value="1"/>
</dbReference>
<dbReference type="PROSITE" id="PS51819">
    <property type="entry name" value="VOC"/>
    <property type="match status" value="1"/>
</dbReference>
<comment type="caution">
    <text evidence="2">The sequence shown here is derived from an EMBL/GenBank/DDBJ whole genome shotgun (WGS) entry which is preliminary data.</text>
</comment>
<gene>
    <name evidence="2" type="ORF">FB381_2618</name>
</gene>
<dbReference type="OrthoDB" id="4265398at2"/>
<evidence type="ECO:0000313" key="2">
    <source>
        <dbReference type="EMBL" id="TQL68721.1"/>
    </source>
</evidence>
<name>A0A543A7Y9_9ACTN</name>
<dbReference type="InterPro" id="IPR029068">
    <property type="entry name" value="Glyas_Bleomycin-R_OHBP_Dase"/>
</dbReference>